<dbReference type="PANTHER" id="PTHR21022">
    <property type="entry name" value="PREPHENATE DEHYDRATASE P PROTEIN"/>
    <property type="match status" value="1"/>
</dbReference>
<dbReference type="InterPro" id="IPR008242">
    <property type="entry name" value="Chor_mutase/pphenate_deHydtase"/>
</dbReference>
<feature type="site" description="Essential for prephenate dehydratase activity" evidence="8">
    <location>
        <position position="175"/>
    </location>
</feature>
<dbReference type="Gene3D" id="3.40.190.10">
    <property type="entry name" value="Periplasmic binding protein-like II"/>
    <property type="match status" value="2"/>
</dbReference>
<keyword evidence="4 9" id="KW-0057">Aromatic amino acid biosynthesis</keyword>
<feature type="domain" description="ACT" evidence="11">
    <location>
        <begin position="205"/>
        <end position="282"/>
    </location>
</feature>
<dbReference type="Gene3D" id="3.30.70.260">
    <property type="match status" value="1"/>
</dbReference>
<dbReference type="Pfam" id="PF01842">
    <property type="entry name" value="ACT"/>
    <property type="match status" value="1"/>
</dbReference>
<dbReference type="InterPro" id="IPR001086">
    <property type="entry name" value="Preph_deHydtase"/>
</dbReference>
<evidence type="ECO:0000256" key="3">
    <source>
        <dbReference type="ARBA" id="ARBA00022605"/>
    </source>
</evidence>
<accession>A0A6J4VV67</accession>
<dbReference type="InterPro" id="IPR045865">
    <property type="entry name" value="ACT-like_dom_sf"/>
</dbReference>
<comment type="pathway">
    <text evidence="1 9">Amino-acid biosynthesis; L-phenylalanine biosynthesis; phenylpyruvate from prephenate: step 1/1.</text>
</comment>
<proteinExistence type="predicted"/>
<comment type="catalytic activity">
    <reaction evidence="7 9">
        <text>prephenate + H(+) = 3-phenylpyruvate + CO2 + H2O</text>
        <dbReference type="Rhea" id="RHEA:21648"/>
        <dbReference type="ChEBI" id="CHEBI:15377"/>
        <dbReference type="ChEBI" id="CHEBI:15378"/>
        <dbReference type="ChEBI" id="CHEBI:16526"/>
        <dbReference type="ChEBI" id="CHEBI:18005"/>
        <dbReference type="ChEBI" id="CHEBI:29934"/>
        <dbReference type="EC" id="4.2.1.51"/>
    </reaction>
</comment>
<keyword evidence="3 9" id="KW-0028">Amino-acid biosynthesis</keyword>
<name>A0A6J4VV67_9BACT</name>
<dbReference type="InterPro" id="IPR018528">
    <property type="entry name" value="Preph_deHydtase_CS"/>
</dbReference>
<evidence type="ECO:0000256" key="1">
    <source>
        <dbReference type="ARBA" id="ARBA00004741"/>
    </source>
</evidence>
<dbReference type="EC" id="4.2.1.51" evidence="2 9"/>
<evidence type="ECO:0000256" key="9">
    <source>
        <dbReference type="RuleBase" id="RU361254"/>
    </source>
</evidence>
<reference evidence="12" key="1">
    <citation type="submission" date="2020-02" db="EMBL/GenBank/DDBJ databases">
        <authorList>
            <person name="Meier V. D."/>
        </authorList>
    </citation>
    <scope>NUCLEOTIDE SEQUENCE</scope>
    <source>
        <strain evidence="12">AVDCRST_MAG18</strain>
    </source>
</reference>
<dbReference type="PROSITE" id="PS51671">
    <property type="entry name" value="ACT"/>
    <property type="match status" value="1"/>
</dbReference>
<dbReference type="UniPathway" id="UPA00121">
    <property type="reaction ID" value="UER00345"/>
</dbReference>
<dbReference type="GO" id="GO:0005737">
    <property type="term" value="C:cytoplasm"/>
    <property type="evidence" value="ECO:0007669"/>
    <property type="project" value="TreeGrafter"/>
</dbReference>
<dbReference type="PROSITE" id="PS51171">
    <property type="entry name" value="PREPHENATE_DEHYDR_3"/>
    <property type="match status" value="1"/>
</dbReference>
<dbReference type="PANTHER" id="PTHR21022:SF19">
    <property type="entry name" value="PREPHENATE DEHYDRATASE-RELATED"/>
    <property type="match status" value="1"/>
</dbReference>
<evidence type="ECO:0000256" key="8">
    <source>
        <dbReference type="PIRSR" id="PIRSR001500-2"/>
    </source>
</evidence>
<evidence type="ECO:0000259" key="10">
    <source>
        <dbReference type="PROSITE" id="PS51171"/>
    </source>
</evidence>
<dbReference type="PROSITE" id="PS00858">
    <property type="entry name" value="PREPHENATE_DEHYDR_2"/>
    <property type="match status" value="1"/>
</dbReference>
<evidence type="ECO:0000313" key="12">
    <source>
        <dbReference type="EMBL" id="CAA9590297.1"/>
    </source>
</evidence>
<keyword evidence="5 9" id="KW-0584">Phenylalanine biosynthesis</keyword>
<dbReference type="Pfam" id="PF00800">
    <property type="entry name" value="PDT"/>
    <property type="match status" value="1"/>
</dbReference>
<dbReference type="PIRSF" id="PIRSF001500">
    <property type="entry name" value="Chor_mut_pdt_Ppr"/>
    <property type="match status" value="1"/>
</dbReference>
<dbReference type="EMBL" id="CADCWN010000397">
    <property type="protein sequence ID" value="CAA9590297.1"/>
    <property type="molecule type" value="Genomic_DNA"/>
</dbReference>
<dbReference type="InterPro" id="IPR002912">
    <property type="entry name" value="ACT_dom"/>
</dbReference>
<evidence type="ECO:0000256" key="2">
    <source>
        <dbReference type="ARBA" id="ARBA00013147"/>
    </source>
</evidence>
<evidence type="ECO:0000256" key="6">
    <source>
        <dbReference type="ARBA" id="ARBA00023239"/>
    </source>
</evidence>
<dbReference type="CDD" id="cd04905">
    <property type="entry name" value="ACT_CM-PDT"/>
    <property type="match status" value="1"/>
</dbReference>
<dbReference type="AlphaFoldDB" id="A0A6J4VV67"/>
<gene>
    <name evidence="9" type="primary">pheA</name>
    <name evidence="12" type="ORF">AVDCRST_MAG18-4969</name>
</gene>
<evidence type="ECO:0000256" key="5">
    <source>
        <dbReference type="ARBA" id="ARBA00023222"/>
    </source>
</evidence>
<keyword evidence="6 9" id="KW-0456">Lyase</keyword>
<evidence type="ECO:0000256" key="7">
    <source>
        <dbReference type="ARBA" id="ARBA00047848"/>
    </source>
</evidence>
<organism evidence="12">
    <name type="scientific">uncultured Thermomicrobiales bacterium</name>
    <dbReference type="NCBI Taxonomy" id="1645740"/>
    <lineage>
        <taxon>Bacteria</taxon>
        <taxon>Pseudomonadati</taxon>
        <taxon>Thermomicrobiota</taxon>
        <taxon>Thermomicrobia</taxon>
        <taxon>Thermomicrobiales</taxon>
        <taxon>environmental samples</taxon>
    </lineage>
</organism>
<dbReference type="GO" id="GO:0009094">
    <property type="term" value="P:L-phenylalanine biosynthetic process"/>
    <property type="evidence" value="ECO:0007669"/>
    <property type="project" value="UniProtKB-UniPathway"/>
</dbReference>
<sequence>MTRPRVAHYGNPGANTEEAALAIFGPSETVPCATFAAIFEAVAAGTVEFGVVAVENSQAGSINDTYDLLLTHREAVTIRGEFDLWVHHYLLALPEDELSAITVAFSHPQALAQTHGFLARHGIRGEIGGDTAGSARRVREEGARGQAAIAGLRAAELHGLRVLAERIEDNPYNFTKFLVLAPVGAPADPARFALPPVAPGTVKRSLVFSVPNTPGSLYNALGPIATNGLNLTKIESRPARERPWDYYFYADVEGDPTDPRYQASIDELRTHCLFLNVLGSYHVLSSARAESATRG</sequence>
<protein>
    <recommendedName>
        <fullName evidence="2 9">Prephenate dehydratase</fullName>
        <shortName evidence="9">PDT</shortName>
        <ecNumber evidence="2 9">4.2.1.51</ecNumber>
    </recommendedName>
</protein>
<evidence type="ECO:0000256" key="4">
    <source>
        <dbReference type="ARBA" id="ARBA00023141"/>
    </source>
</evidence>
<evidence type="ECO:0000259" key="11">
    <source>
        <dbReference type="PROSITE" id="PS51671"/>
    </source>
</evidence>
<dbReference type="SUPFAM" id="SSF53850">
    <property type="entry name" value="Periplasmic binding protein-like II"/>
    <property type="match status" value="1"/>
</dbReference>
<dbReference type="CDD" id="cd13631">
    <property type="entry name" value="PBP2_Ct-PDT_like"/>
    <property type="match status" value="1"/>
</dbReference>
<feature type="domain" description="Prephenate dehydratase" evidence="10">
    <location>
        <begin position="5"/>
        <end position="182"/>
    </location>
</feature>
<dbReference type="GO" id="GO:0004664">
    <property type="term" value="F:prephenate dehydratase activity"/>
    <property type="evidence" value="ECO:0007669"/>
    <property type="project" value="UniProtKB-UniRule"/>
</dbReference>
<dbReference type="SUPFAM" id="SSF55021">
    <property type="entry name" value="ACT-like"/>
    <property type="match status" value="1"/>
</dbReference>